<dbReference type="AlphaFoldDB" id="A0A2D2B0Q6"/>
<keyword evidence="4 7" id="KW-0812">Transmembrane</keyword>
<dbReference type="InterPro" id="IPR000515">
    <property type="entry name" value="MetI-like"/>
</dbReference>
<evidence type="ECO:0000256" key="3">
    <source>
        <dbReference type="ARBA" id="ARBA00022475"/>
    </source>
</evidence>
<dbReference type="PROSITE" id="PS50928">
    <property type="entry name" value="ABC_TM1"/>
    <property type="match status" value="1"/>
</dbReference>
<feature type="transmembrane region" description="Helical" evidence="7">
    <location>
        <begin position="94"/>
        <end position="116"/>
    </location>
</feature>
<evidence type="ECO:0000256" key="1">
    <source>
        <dbReference type="ARBA" id="ARBA00004651"/>
    </source>
</evidence>
<sequence>MKTVAAIATPIIFIAILLAIWEIGCRAANLPAYLLPPPSAIGKVLVESWPLLLSSAWNTLLTALVALLVASLVASSLALLTALSPVIERAVQPLAVTLQVTPVIAIAPFLVIWAGLEHPERAVVVAAAVAAFFPIYSGVATGLKSADPDLERLFRLYGATRLQTLWRLRLPAATPFVLEGHKVGGGLAVIGAVMGEFVAGSGGSQGLAWRILEATNRLQTAKAFAALFVLALMGAGLYALLQLLEKRALVWWRGR</sequence>
<comment type="subcellular location">
    <subcellularLocation>
        <location evidence="1 7">Cell membrane</location>
        <topology evidence="1 7">Multi-pass membrane protein</topology>
    </subcellularLocation>
</comment>
<dbReference type="SUPFAM" id="SSF161098">
    <property type="entry name" value="MetI-like"/>
    <property type="match status" value="1"/>
</dbReference>
<feature type="transmembrane region" description="Helical" evidence="7">
    <location>
        <begin position="60"/>
        <end position="82"/>
    </location>
</feature>
<feature type="domain" description="ABC transmembrane type-1" evidence="8">
    <location>
        <begin position="56"/>
        <end position="245"/>
    </location>
</feature>
<dbReference type="Proteomes" id="UP000228945">
    <property type="component" value="Chromosome"/>
</dbReference>
<dbReference type="CDD" id="cd06261">
    <property type="entry name" value="TM_PBP2"/>
    <property type="match status" value="1"/>
</dbReference>
<reference evidence="9 10" key="1">
    <citation type="submission" date="2017-10" db="EMBL/GenBank/DDBJ databases">
        <title>Genome sequence of Caulobacter mirabilis FWC38.</title>
        <authorList>
            <person name="Fiebig A."/>
            <person name="Crosson S."/>
        </authorList>
    </citation>
    <scope>NUCLEOTIDE SEQUENCE [LARGE SCALE GENOMIC DNA]</scope>
    <source>
        <strain evidence="9 10">FWC 38</strain>
    </source>
</reference>
<dbReference type="GO" id="GO:0055085">
    <property type="term" value="P:transmembrane transport"/>
    <property type="evidence" value="ECO:0007669"/>
    <property type="project" value="InterPro"/>
</dbReference>
<keyword evidence="5 7" id="KW-1133">Transmembrane helix</keyword>
<name>A0A2D2B0Q6_9CAUL</name>
<keyword evidence="10" id="KW-1185">Reference proteome</keyword>
<evidence type="ECO:0000256" key="5">
    <source>
        <dbReference type="ARBA" id="ARBA00022989"/>
    </source>
</evidence>
<comment type="similarity">
    <text evidence="7">Belongs to the binding-protein-dependent transport system permease family.</text>
</comment>
<keyword evidence="3" id="KW-1003">Cell membrane</keyword>
<evidence type="ECO:0000313" key="10">
    <source>
        <dbReference type="Proteomes" id="UP000228945"/>
    </source>
</evidence>
<gene>
    <name evidence="9" type="ORF">CSW64_16160</name>
</gene>
<evidence type="ECO:0000259" key="8">
    <source>
        <dbReference type="PROSITE" id="PS50928"/>
    </source>
</evidence>
<dbReference type="Pfam" id="PF00528">
    <property type="entry name" value="BPD_transp_1"/>
    <property type="match status" value="1"/>
</dbReference>
<organism evidence="9 10">
    <name type="scientific">Caulobacter mirabilis</name>
    <dbReference type="NCBI Taxonomy" id="69666"/>
    <lineage>
        <taxon>Bacteria</taxon>
        <taxon>Pseudomonadati</taxon>
        <taxon>Pseudomonadota</taxon>
        <taxon>Alphaproteobacteria</taxon>
        <taxon>Caulobacterales</taxon>
        <taxon>Caulobacteraceae</taxon>
        <taxon>Caulobacter</taxon>
    </lineage>
</organism>
<protein>
    <submittedName>
        <fullName evidence="9">ABC transporter permease</fullName>
    </submittedName>
</protein>
<feature type="transmembrane region" description="Helical" evidence="7">
    <location>
        <begin position="122"/>
        <end position="143"/>
    </location>
</feature>
<dbReference type="PANTHER" id="PTHR30151:SF41">
    <property type="entry name" value="ABC TRANSPORTER PERMEASE PROTEIN"/>
    <property type="match status" value="1"/>
</dbReference>
<accession>A0A2D2B0Q6</accession>
<dbReference type="OrthoDB" id="9792509at2"/>
<proteinExistence type="inferred from homology"/>
<evidence type="ECO:0000256" key="4">
    <source>
        <dbReference type="ARBA" id="ARBA00022692"/>
    </source>
</evidence>
<evidence type="ECO:0000256" key="7">
    <source>
        <dbReference type="RuleBase" id="RU363032"/>
    </source>
</evidence>
<dbReference type="PANTHER" id="PTHR30151">
    <property type="entry name" value="ALKANE SULFONATE ABC TRANSPORTER-RELATED, MEMBRANE SUBUNIT"/>
    <property type="match status" value="1"/>
</dbReference>
<feature type="transmembrane region" description="Helical" evidence="7">
    <location>
        <begin position="223"/>
        <end position="244"/>
    </location>
</feature>
<dbReference type="InterPro" id="IPR035906">
    <property type="entry name" value="MetI-like_sf"/>
</dbReference>
<dbReference type="EMBL" id="CP024201">
    <property type="protein sequence ID" value="ATQ43819.1"/>
    <property type="molecule type" value="Genomic_DNA"/>
</dbReference>
<keyword evidence="6 7" id="KW-0472">Membrane</keyword>
<evidence type="ECO:0000313" key="9">
    <source>
        <dbReference type="EMBL" id="ATQ43819.1"/>
    </source>
</evidence>
<dbReference type="Gene3D" id="1.10.3720.10">
    <property type="entry name" value="MetI-like"/>
    <property type="match status" value="1"/>
</dbReference>
<evidence type="ECO:0000256" key="6">
    <source>
        <dbReference type="ARBA" id="ARBA00023136"/>
    </source>
</evidence>
<dbReference type="GO" id="GO:0005886">
    <property type="term" value="C:plasma membrane"/>
    <property type="evidence" value="ECO:0007669"/>
    <property type="project" value="UniProtKB-SubCell"/>
</dbReference>
<dbReference type="RefSeq" id="WP_099623067.1">
    <property type="nucleotide sequence ID" value="NZ_CP024201.1"/>
</dbReference>
<dbReference type="KEGG" id="cmb:CSW64_16160"/>
<keyword evidence="2 7" id="KW-0813">Transport</keyword>
<evidence type="ECO:0000256" key="2">
    <source>
        <dbReference type="ARBA" id="ARBA00022448"/>
    </source>
</evidence>